<accession>A0ACC0Z684</accession>
<evidence type="ECO:0000313" key="2">
    <source>
        <dbReference type="Proteomes" id="UP001163603"/>
    </source>
</evidence>
<protein>
    <submittedName>
        <fullName evidence="1">Uncharacterized protein</fullName>
    </submittedName>
</protein>
<name>A0ACC0Z684_9ROSI</name>
<dbReference type="Proteomes" id="UP001163603">
    <property type="component" value="Chromosome 3"/>
</dbReference>
<gene>
    <name evidence="1" type="ORF">Pint_03854</name>
</gene>
<sequence length="72" mass="8615">MMMTTWTSHVSLLYKEPNSFHYSNEVLSRYVSHFLFIFLFSVISLEKNMIRVLPTLKWRRYTVSLPLQLSVS</sequence>
<evidence type="ECO:0000313" key="1">
    <source>
        <dbReference type="EMBL" id="KAJ0046680.1"/>
    </source>
</evidence>
<dbReference type="EMBL" id="CM047738">
    <property type="protein sequence ID" value="KAJ0046680.1"/>
    <property type="molecule type" value="Genomic_DNA"/>
</dbReference>
<organism evidence="1 2">
    <name type="scientific">Pistacia integerrima</name>
    <dbReference type="NCBI Taxonomy" id="434235"/>
    <lineage>
        <taxon>Eukaryota</taxon>
        <taxon>Viridiplantae</taxon>
        <taxon>Streptophyta</taxon>
        <taxon>Embryophyta</taxon>
        <taxon>Tracheophyta</taxon>
        <taxon>Spermatophyta</taxon>
        <taxon>Magnoliopsida</taxon>
        <taxon>eudicotyledons</taxon>
        <taxon>Gunneridae</taxon>
        <taxon>Pentapetalae</taxon>
        <taxon>rosids</taxon>
        <taxon>malvids</taxon>
        <taxon>Sapindales</taxon>
        <taxon>Anacardiaceae</taxon>
        <taxon>Pistacia</taxon>
    </lineage>
</organism>
<proteinExistence type="predicted"/>
<reference evidence="2" key="1">
    <citation type="journal article" date="2023" name="G3 (Bethesda)">
        <title>Genome assembly and association tests identify interacting loci associated with vigor, precocity, and sex in interspecific pistachio rootstocks.</title>
        <authorList>
            <person name="Palmer W."/>
            <person name="Jacygrad E."/>
            <person name="Sagayaradj S."/>
            <person name="Cavanaugh K."/>
            <person name="Han R."/>
            <person name="Bertier L."/>
            <person name="Beede B."/>
            <person name="Kafkas S."/>
            <person name="Golino D."/>
            <person name="Preece J."/>
            <person name="Michelmore R."/>
        </authorList>
    </citation>
    <scope>NUCLEOTIDE SEQUENCE [LARGE SCALE GENOMIC DNA]</scope>
</reference>
<keyword evidence="2" id="KW-1185">Reference proteome</keyword>
<comment type="caution">
    <text evidence="1">The sequence shown here is derived from an EMBL/GenBank/DDBJ whole genome shotgun (WGS) entry which is preliminary data.</text>
</comment>